<dbReference type="InterPro" id="IPR000182">
    <property type="entry name" value="GNAT_dom"/>
</dbReference>
<dbReference type="Gene3D" id="3.40.630.30">
    <property type="match status" value="1"/>
</dbReference>
<organism evidence="2 3">
    <name type="scientific">Thamnocephalis sphaerospora</name>
    <dbReference type="NCBI Taxonomy" id="78915"/>
    <lineage>
        <taxon>Eukaryota</taxon>
        <taxon>Fungi</taxon>
        <taxon>Fungi incertae sedis</taxon>
        <taxon>Zoopagomycota</taxon>
        <taxon>Zoopagomycotina</taxon>
        <taxon>Zoopagomycetes</taxon>
        <taxon>Zoopagales</taxon>
        <taxon>Sigmoideomycetaceae</taxon>
        <taxon>Thamnocephalis</taxon>
    </lineage>
</organism>
<dbReference type="EMBL" id="KZ992862">
    <property type="protein sequence ID" value="RKP06543.1"/>
    <property type="molecule type" value="Genomic_DNA"/>
</dbReference>
<accession>A0A4P9XL30</accession>
<protein>
    <recommendedName>
        <fullName evidence="1">N-acetyltransferase domain-containing protein</fullName>
    </recommendedName>
</protein>
<evidence type="ECO:0000313" key="3">
    <source>
        <dbReference type="Proteomes" id="UP000271241"/>
    </source>
</evidence>
<dbReference type="SUPFAM" id="SSF55729">
    <property type="entry name" value="Acyl-CoA N-acyltransferases (Nat)"/>
    <property type="match status" value="1"/>
</dbReference>
<gene>
    <name evidence="2" type="ORF">THASP1DRAFT_31647</name>
</gene>
<dbReference type="PROSITE" id="PS51186">
    <property type="entry name" value="GNAT"/>
    <property type="match status" value="1"/>
</dbReference>
<dbReference type="Proteomes" id="UP000271241">
    <property type="component" value="Unassembled WGS sequence"/>
</dbReference>
<dbReference type="GO" id="GO:0016747">
    <property type="term" value="F:acyltransferase activity, transferring groups other than amino-acyl groups"/>
    <property type="evidence" value="ECO:0007669"/>
    <property type="project" value="InterPro"/>
</dbReference>
<proteinExistence type="predicted"/>
<sequence>MNTLRTLRAPPASQEAVPVQLERLDQLTVRTAVARDREAVVQLLKSESTECAALSLHRQFMHTLTPWAALVPVWAVMMELLRRWASHGRAPGVHITNLLGLTDEELHEALVSAPFTFIAAATAIMLLFMWRTFSIYEHWCTAEQTLWQLDNLSSENERPARGKKSAKEAAKNEQEPAIWVALVQGRYVGAVRASSLAHGASGGDATDGTIRLALHAHHRNDAVGARLLSTALEHAQEHKWQRVYAVVSRFYAPVAQTLTENEFRLVESEATHGDTKKLLASYPSLAAGDQSVYVH</sequence>
<reference evidence="3" key="1">
    <citation type="journal article" date="2018" name="Nat. Microbiol.">
        <title>Leveraging single-cell genomics to expand the fungal tree of life.</title>
        <authorList>
            <person name="Ahrendt S.R."/>
            <person name="Quandt C.A."/>
            <person name="Ciobanu D."/>
            <person name="Clum A."/>
            <person name="Salamov A."/>
            <person name="Andreopoulos B."/>
            <person name="Cheng J.F."/>
            <person name="Woyke T."/>
            <person name="Pelin A."/>
            <person name="Henrissat B."/>
            <person name="Reynolds N.K."/>
            <person name="Benny G.L."/>
            <person name="Smith M.E."/>
            <person name="James T.Y."/>
            <person name="Grigoriev I.V."/>
        </authorList>
    </citation>
    <scope>NUCLEOTIDE SEQUENCE [LARGE SCALE GENOMIC DNA]</scope>
    <source>
        <strain evidence="3">RSA 1356</strain>
    </source>
</reference>
<dbReference type="CDD" id="cd04301">
    <property type="entry name" value="NAT_SF"/>
    <property type="match status" value="1"/>
</dbReference>
<dbReference type="AlphaFoldDB" id="A0A4P9XL30"/>
<evidence type="ECO:0000259" key="1">
    <source>
        <dbReference type="PROSITE" id="PS51186"/>
    </source>
</evidence>
<dbReference type="Pfam" id="PF00583">
    <property type="entry name" value="Acetyltransf_1"/>
    <property type="match status" value="1"/>
</dbReference>
<feature type="domain" description="N-acetyltransferase" evidence="1">
    <location>
        <begin position="136"/>
        <end position="295"/>
    </location>
</feature>
<name>A0A4P9XL30_9FUNG</name>
<evidence type="ECO:0000313" key="2">
    <source>
        <dbReference type="EMBL" id="RKP06543.1"/>
    </source>
</evidence>
<dbReference type="InterPro" id="IPR016181">
    <property type="entry name" value="Acyl_CoA_acyltransferase"/>
</dbReference>
<keyword evidence="3" id="KW-1185">Reference proteome</keyword>